<feature type="region of interest" description="Disordered" evidence="1">
    <location>
        <begin position="69"/>
        <end position="98"/>
    </location>
</feature>
<accession>A0A8J4FUW7</accession>
<sequence length="124" mass="11885">HGARAVTDGFSSREWELQSCRTLLYDPGITVPYGPALCRGAAAGAANSGGGAVGVVLWCVDPADCEQISRDGDTGGDGAGGSGGADDSARPETDGGGIDLRCSLAHAGAAAAAAGPPATTAVGA</sequence>
<proteinExistence type="predicted"/>
<protein>
    <submittedName>
        <fullName evidence="2">Uncharacterized protein</fullName>
    </submittedName>
</protein>
<gene>
    <name evidence="2" type="ORF">Vretifemale_15850</name>
</gene>
<feature type="non-terminal residue" evidence="2">
    <location>
        <position position="1"/>
    </location>
</feature>
<comment type="caution">
    <text evidence="2">The sequence shown here is derived from an EMBL/GenBank/DDBJ whole genome shotgun (WGS) entry which is preliminary data.</text>
</comment>
<dbReference type="Proteomes" id="UP000747110">
    <property type="component" value="Unassembled WGS sequence"/>
</dbReference>
<name>A0A8J4FUW7_9CHLO</name>
<feature type="compositionally biased region" description="Gly residues" evidence="1">
    <location>
        <begin position="75"/>
        <end position="84"/>
    </location>
</feature>
<organism evidence="2 3">
    <name type="scientific">Volvox reticuliferus</name>
    <dbReference type="NCBI Taxonomy" id="1737510"/>
    <lineage>
        <taxon>Eukaryota</taxon>
        <taxon>Viridiplantae</taxon>
        <taxon>Chlorophyta</taxon>
        <taxon>core chlorophytes</taxon>
        <taxon>Chlorophyceae</taxon>
        <taxon>CS clade</taxon>
        <taxon>Chlamydomonadales</taxon>
        <taxon>Volvocaceae</taxon>
        <taxon>Volvox</taxon>
    </lineage>
</organism>
<keyword evidence="3" id="KW-1185">Reference proteome</keyword>
<evidence type="ECO:0000313" key="2">
    <source>
        <dbReference type="EMBL" id="GIL87864.1"/>
    </source>
</evidence>
<dbReference type="EMBL" id="BNCP01000042">
    <property type="protein sequence ID" value="GIL87864.1"/>
    <property type="molecule type" value="Genomic_DNA"/>
</dbReference>
<reference evidence="2" key="1">
    <citation type="journal article" date="2021" name="Proc. Natl. Acad. Sci. U.S.A.">
        <title>Three genomes in the algal genus Volvox reveal the fate of a haploid sex-determining region after a transition to homothallism.</title>
        <authorList>
            <person name="Yamamoto K."/>
            <person name="Hamaji T."/>
            <person name="Kawai-Toyooka H."/>
            <person name="Matsuzaki R."/>
            <person name="Takahashi F."/>
            <person name="Nishimura Y."/>
            <person name="Kawachi M."/>
            <person name="Noguchi H."/>
            <person name="Minakuchi Y."/>
            <person name="Umen J.G."/>
            <person name="Toyoda A."/>
            <person name="Nozaki H."/>
        </authorList>
    </citation>
    <scope>NUCLEOTIDE SEQUENCE</scope>
    <source>
        <strain evidence="2">NIES-3786</strain>
    </source>
</reference>
<evidence type="ECO:0000256" key="1">
    <source>
        <dbReference type="SAM" id="MobiDB-lite"/>
    </source>
</evidence>
<evidence type="ECO:0000313" key="3">
    <source>
        <dbReference type="Proteomes" id="UP000747110"/>
    </source>
</evidence>
<dbReference type="AlphaFoldDB" id="A0A8J4FUW7"/>